<protein>
    <submittedName>
        <fullName evidence="2">Uncharacterized protein</fullName>
    </submittedName>
</protein>
<organism evidence="1 2">
    <name type="scientific">Plectus sambesii</name>
    <dbReference type="NCBI Taxonomy" id="2011161"/>
    <lineage>
        <taxon>Eukaryota</taxon>
        <taxon>Metazoa</taxon>
        <taxon>Ecdysozoa</taxon>
        <taxon>Nematoda</taxon>
        <taxon>Chromadorea</taxon>
        <taxon>Plectida</taxon>
        <taxon>Plectina</taxon>
        <taxon>Plectoidea</taxon>
        <taxon>Plectidae</taxon>
        <taxon>Plectus</taxon>
    </lineage>
</organism>
<name>A0A914VFA8_9BILA</name>
<evidence type="ECO:0000313" key="1">
    <source>
        <dbReference type="Proteomes" id="UP000887566"/>
    </source>
</evidence>
<dbReference type="WBParaSite" id="PSAMB.scaffold190size67226.g3223.t1">
    <property type="protein sequence ID" value="PSAMB.scaffold190size67226.g3223.t1"/>
    <property type="gene ID" value="PSAMB.scaffold190size67226.g3223"/>
</dbReference>
<dbReference type="Proteomes" id="UP000887566">
    <property type="component" value="Unplaced"/>
</dbReference>
<proteinExistence type="predicted"/>
<dbReference type="AlphaFoldDB" id="A0A914VFA8"/>
<keyword evidence="1" id="KW-1185">Reference proteome</keyword>
<sequence length="173" mass="19095">MEGVKNVDHVSTDAAVVSSADDDCVLDWDISSPETDEEDEQMEASTVFITTPSGLLRAANVAIKRAQMSNGRRVHTLWRVPRAVITNVLSSERRCILDRTALCEAGRAGSHRDCKPTVVGDLEPNASKEVAGRMVQSVDHWRYVAPLLQQPYTPENTHKMITLLMVKPVGIRS</sequence>
<evidence type="ECO:0000313" key="2">
    <source>
        <dbReference type="WBParaSite" id="PSAMB.scaffold190size67226.g3223.t1"/>
    </source>
</evidence>
<accession>A0A914VFA8</accession>
<reference evidence="2" key="1">
    <citation type="submission" date="2022-11" db="UniProtKB">
        <authorList>
            <consortium name="WormBaseParasite"/>
        </authorList>
    </citation>
    <scope>IDENTIFICATION</scope>
</reference>